<dbReference type="AlphaFoldDB" id="A0AAW1QPI8"/>
<gene>
    <name evidence="1" type="ORF">WJX72_002561</name>
</gene>
<evidence type="ECO:0000313" key="2">
    <source>
        <dbReference type="Proteomes" id="UP001489004"/>
    </source>
</evidence>
<dbReference type="EMBL" id="JALJOR010000002">
    <property type="protein sequence ID" value="KAK9823411.1"/>
    <property type="molecule type" value="Genomic_DNA"/>
</dbReference>
<comment type="caution">
    <text evidence="1">The sequence shown here is derived from an EMBL/GenBank/DDBJ whole genome shotgun (WGS) entry which is preliminary data.</text>
</comment>
<keyword evidence="2" id="KW-1185">Reference proteome</keyword>
<organism evidence="1 2">
    <name type="scientific">[Myrmecia] bisecta</name>
    <dbReference type="NCBI Taxonomy" id="41462"/>
    <lineage>
        <taxon>Eukaryota</taxon>
        <taxon>Viridiplantae</taxon>
        <taxon>Chlorophyta</taxon>
        <taxon>core chlorophytes</taxon>
        <taxon>Trebouxiophyceae</taxon>
        <taxon>Trebouxiales</taxon>
        <taxon>Trebouxiaceae</taxon>
        <taxon>Myrmecia</taxon>
    </lineage>
</organism>
<protein>
    <submittedName>
        <fullName evidence="1">Uncharacterized protein</fullName>
    </submittedName>
</protein>
<name>A0AAW1QPI8_9CHLO</name>
<accession>A0AAW1QPI8</accession>
<sequence length="163" mass="18713">MGKPFFRNKNGKKNPAIKSIQCAIKYSQLRGHSFVVRDEAVGNAYGSFKTAIGYLTAAALNATKPNQNAYEVMLTAMARFFGHDLEWELAKNKDKEAVVQRHVDFTLNFVRQMYGEELHMAAEWVEISEATGWDAKKGYVKASFHIKYNFWHRQVHMYQEEAG</sequence>
<dbReference type="Proteomes" id="UP001489004">
    <property type="component" value="Unassembled WGS sequence"/>
</dbReference>
<evidence type="ECO:0000313" key="1">
    <source>
        <dbReference type="EMBL" id="KAK9823411.1"/>
    </source>
</evidence>
<reference evidence="1 2" key="1">
    <citation type="journal article" date="2024" name="Nat. Commun.">
        <title>Phylogenomics reveals the evolutionary origins of lichenization in chlorophyte algae.</title>
        <authorList>
            <person name="Puginier C."/>
            <person name="Libourel C."/>
            <person name="Otte J."/>
            <person name="Skaloud P."/>
            <person name="Haon M."/>
            <person name="Grisel S."/>
            <person name="Petersen M."/>
            <person name="Berrin J.G."/>
            <person name="Delaux P.M."/>
            <person name="Dal Grande F."/>
            <person name="Keller J."/>
        </authorList>
    </citation>
    <scope>NUCLEOTIDE SEQUENCE [LARGE SCALE GENOMIC DNA]</scope>
    <source>
        <strain evidence="1 2">SAG 2043</strain>
    </source>
</reference>
<proteinExistence type="predicted"/>